<feature type="chain" id="PRO_5006880391" description="Secreted protein" evidence="1">
    <location>
        <begin position="21"/>
        <end position="135"/>
    </location>
</feature>
<evidence type="ECO:0008006" key="4">
    <source>
        <dbReference type="Google" id="ProtNLM"/>
    </source>
</evidence>
<organism evidence="2 3">
    <name type="scientific">Trichinella pseudospiralis</name>
    <name type="common">Parasitic roundworm</name>
    <dbReference type="NCBI Taxonomy" id="6337"/>
    <lineage>
        <taxon>Eukaryota</taxon>
        <taxon>Metazoa</taxon>
        <taxon>Ecdysozoa</taxon>
        <taxon>Nematoda</taxon>
        <taxon>Enoplea</taxon>
        <taxon>Dorylaimia</taxon>
        <taxon>Trichinellida</taxon>
        <taxon>Trichinellidae</taxon>
        <taxon>Trichinella</taxon>
    </lineage>
</organism>
<proteinExistence type="predicted"/>
<comment type="caution">
    <text evidence="2">The sequence shown here is derived from an EMBL/GenBank/DDBJ whole genome shotgun (WGS) entry which is preliminary data.</text>
</comment>
<feature type="signal peptide" evidence="1">
    <location>
        <begin position="1"/>
        <end position="20"/>
    </location>
</feature>
<keyword evidence="3" id="KW-1185">Reference proteome</keyword>
<name>A0A0V1JA07_TRIPS</name>
<evidence type="ECO:0000313" key="3">
    <source>
        <dbReference type="Proteomes" id="UP000054805"/>
    </source>
</evidence>
<accession>A0A0V1JA07</accession>
<dbReference type="AlphaFoldDB" id="A0A0V1JA07"/>
<reference evidence="2 3" key="1">
    <citation type="submission" date="2015-01" db="EMBL/GenBank/DDBJ databases">
        <title>Evolution of Trichinella species and genotypes.</title>
        <authorList>
            <person name="Korhonen P.K."/>
            <person name="Edoardo P."/>
            <person name="Giuseppe L.R."/>
            <person name="Gasser R.B."/>
        </authorList>
    </citation>
    <scope>NUCLEOTIDE SEQUENCE [LARGE SCALE GENOMIC DNA]</scope>
    <source>
        <strain evidence="2">ISS588</strain>
    </source>
</reference>
<evidence type="ECO:0000313" key="2">
    <source>
        <dbReference type="EMBL" id="KRZ31831.1"/>
    </source>
</evidence>
<gene>
    <name evidence="2" type="ORF">T4B_6925</name>
</gene>
<dbReference type="EMBL" id="JYDS01000021">
    <property type="protein sequence ID" value="KRZ31831.1"/>
    <property type="molecule type" value="Genomic_DNA"/>
</dbReference>
<dbReference type="Proteomes" id="UP000054805">
    <property type="component" value="Unassembled WGS sequence"/>
</dbReference>
<sequence>MNIHLLFVIQWFSVIQLVDIRVCNCAFAASLTAHIHNVWFNPPTDRQPSRSTWRSCFASFIFRARAPVCSYSPPPPQDEQKATGCHLSVLEKAALFAEIENERSSKSKASKITSTGQSQANCIISHCRPCTAQLE</sequence>
<evidence type="ECO:0000256" key="1">
    <source>
        <dbReference type="SAM" id="SignalP"/>
    </source>
</evidence>
<protein>
    <recommendedName>
        <fullName evidence="4">Secreted protein</fullName>
    </recommendedName>
</protein>
<keyword evidence="1" id="KW-0732">Signal</keyword>